<evidence type="ECO:0000259" key="2">
    <source>
        <dbReference type="Pfam" id="PF12804"/>
    </source>
</evidence>
<keyword evidence="1" id="KW-0460">Magnesium</keyword>
<dbReference type="Proteomes" id="UP000242515">
    <property type="component" value="Unassembled WGS sequence"/>
</dbReference>
<evidence type="ECO:0000256" key="1">
    <source>
        <dbReference type="ARBA" id="ARBA00022842"/>
    </source>
</evidence>
<name>A0A1H9IDF2_9GAMM</name>
<dbReference type="AlphaFoldDB" id="A0A1H9IDF2"/>
<dbReference type="EMBL" id="FOGC01000006">
    <property type="protein sequence ID" value="SEQ72741.1"/>
    <property type="molecule type" value="Genomic_DNA"/>
</dbReference>
<dbReference type="RefSeq" id="WP_177173118.1">
    <property type="nucleotide sequence ID" value="NZ_FOGC01000006.1"/>
</dbReference>
<dbReference type="InterPro" id="IPR029044">
    <property type="entry name" value="Nucleotide-diphossugar_trans"/>
</dbReference>
<dbReference type="Pfam" id="PF12804">
    <property type="entry name" value="NTP_transf_3"/>
    <property type="match status" value="1"/>
</dbReference>
<dbReference type="PANTHER" id="PTHR43777">
    <property type="entry name" value="MOLYBDENUM COFACTOR CYTIDYLYLTRANSFERASE"/>
    <property type="match status" value="1"/>
</dbReference>
<organism evidence="3 4">
    <name type="scientific">Rosenbergiella nectarea</name>
    <dbReference type="NCBI Taxonomy" id="988801"/>
    <lineage>
        <taxon>Bacteria</taxon>
        <taxon>Pseudomonadati</taxon>
        <taxon>Pseudomonadota</taxon>
        <taxon>Gammaproteobacteria</taxon>
        <taxon>Enterobacterales</taxon>
        <taxon>Erwiniaceae</taxon>
        <taxon>Rosenbergiella</taxon>
    </lineage>
</organism>
<dbReference type="STRING" id="988801.SAMN05216522_1066"/>
<keyword evidence="4" id="KW-1185">Reference proteome</keyword>
<protein>
    <submittedName>
        <fullName evidence="3">Molybdenum cofactor cytidylyltransferase</fullName>
    </submittedName>
</protein>
<feature type="domain" description="MobA-like NTP transferase" evidence="2">
    <location>
        <begin position="6"/>
        <end position="105"/>
    </location>
</feature>
<dbReference type="SUPFAM" id="SSF53448">
    <property type="entry name" value="Nucleotide-diphospho-sugar transferases"/>
    <property type="match status" value="1"/>
</dbReference>
<dbReference type="GO" id="GO:0016779">
    <property type="term" value="F:nucleotidyltransferase activity"/>
    <property type="evidence" value="ECO:0007669"/>
    <property type="project" value="UniProtKB-KW"/>
</dbReference>
<dbReference type="PANTHER" id="PTHR43777:SF1">
    <property type="entry name" value="MOLYBDENUM COFACTOR CYTIDYLYLTRANSFERASE"/>
    <property type="match status" value="1"/>
</dbReference>
<proteinExistence type="predicted"/>
<accession>A0A1H9IDF2</accession>
<keyword evidence="3" id="KW-0548">Nucleotidyltransferase</keyword>
<sequence>MNIAIIMLAAGKSERFKLQGGEHKLLVPIQGRPLIDYALQSAISTGLDTYLVTQPEETALHHLVAAEALITYPSRGLGESIAIAVNHTAQYDGWVVTLADMPFFSDPTPI</sequence>
<reference evidence="4" key="1">
    <citation type="submission" date="2016-10" db="EMBL/GenBank/DDBJ databases">
        <authorList>
            <person name="Varghese N."/>
            <person name="Submissions S."/>
        </authorList>
    </citation>
    <scope>NUCLEOTIDE SEQUENCE [LARGE SCALE GENOMIC DNA]</scope>
    <source>
        <strain evidence="4">8N4</strain>
    </source>
</reference>
<evidence type="ECO:0000313" key="3">
    <source>
        <dbReference type="EMBL" id="SEQ72741.1"/>
    </source>
</evidence>
<gene>
    <name evidence="3" type="ORF">SAMN05216522_1066</name>
</gene>
<dbReference type="InterPro" id="IPR025877">
    <property type="entry name" value="MobA-like_NTP_Trfase"/>
</dbReference>
<dbReference type="Gene3D" id="3.90.550.10">
    <property type="entry name" value="Spore Coat Polysaccharide Biosynthesis Protein SpsA, Chain A"/>
    <property type="match status" value="1"/>
</dbReference>
<evidence type="ECO:0000313" key="4">
    <source>
        <dbReference type="Proteomes" id="UP000242515"/>
    </source>
</evidence>
<keyword evidence="3" id="KW-0808">Transferase</keyword>